<keyword evidence="2" id="KW-1185">Reference proteome</keyword>
<comment type="caution">
    <text evidence="1">The sequence shown here is derived from an EMBL/GenBank/DDBJ whole genome shotgun (WGS) entry which is preliminary data.</text>
</comment>
<protein>
    <submittedName>
        <fullName evidence="1">DUF3081 domain-containing protein</fullName>
    </submittedName>
</protein>
<dbReference type="AlphaFoldDB" id="A0A4U1BQF1"/>
<dbReference type="Proteomes" id="UP000305675">
    <property type="component" value="Unassembled WGS sequence"/>
</dbReference>
<accession>A0A4U1BQF1</accession>
<dbReference type="RefSeq" id="WP_136864221.1">
    <property type="nucleotide sequence ID" value="NZ_SWCJ01000012.1"/>
</dbReference>
<gene>
    <name evidence="1" type="ORF">FCL42_14920</name>
</gene>
<dbReference type="InterPro" id="IPR021432">
    <property type="entry name" value="DUF3081"/>
</dbReference>
<name>A0A4U1BQF1_9GAMM</name>
<dbReference type="Pfam" id="PF11280">
    <property type="entry name" value="DUF3081"/>
    <property type="match status" value="1"/>
</dbReference>
<evidence type="ECO:0000313" key="1">
    <source>
        <dbReference type="EMBL" id="TKB53353.1"/>
    </source>
</evidence>
<sequence>MKNQLDIQLMLSVFEKVRSHGLARDGKYELDGMRVSSDFDGYTAFFDYEQTSLTIGFHNQYQFNYANNEALEAFLDTANRIARNYR</sequence>
<evidence type="ECO:0000313" key="2">
    <source>
        <dbReference type="Proteomes" id="UP000305675"/>
    </source>
</evidence>
<proteinExistence type="predicted"/>
<dbReference type="EMBL" id="SWCJ01000012">
    <property type="protein sequence ID" value="TKB53353.1"/>
    <property type="molecule type" value="Genomic_DNA"/>
</dbReference>
<dbReference type="OrthoDB" id="5818611at2"/>
<organism evidence="1 2">
    <name type="scientific">Ferrimonas aestuarii</name>
    <dbReference type="NCBI Taxonomy" id="2569539"/>
    <lineage>
        <taxon>Bacteria</taxon>
        <taxon>Pseudomonadati</taxon>
        <taxon>Pseudomonadota</taxon>
        <taxon>Gammaproteobacteria</taxon>
        <taxon>Alteromonadales</taxon>
        <taxon>Ferrimonadaceae</taxon>
        <taxon>Ferrimonas</taxon>
    </lineage>
</organism>
<reference evidence="1 2" key="1">
    <citation type="submission" date="2019-04" db="EMBL/GenBank/DDBJ databases">
        <authorList>
            <person name="Hwang J.C."/>
        </authorList>
    </citation>
    <scope>NUCLEOTIDE SEQUENCE [LARGE SCALE GENOMIC DNA]</scope>
    <source>
        <strain evidence="1 2">IMCC35002</strain>
    </source>
</reference>